<dbReference type="EMBL" id="MJUW02000074">
    <property type="protein sequence ID" value="OQD45806.1"/>
    <property type="molecule type" value="Genomic_DNA"/>
</dbReference>
<keyword evidence="2" id="KW-1185">Reference proteome</keyword>
<organism evidence="1 2">
    <name type="scientific">Candidatus Brocadia sapporoensis</name>
    <dbReference type="NCBI Taxonomy" id="392547"/>
    <lineage>
        <taxon>Bacteria</taxon>
        <taxon>Pseudomonadati</taxon>
        <taxon>Planctomycetota</taxon>
        <taxon>Candidatus Brocadiia</taxon>
        <taxon>Candidatus Brocadiales</taxon>
        <taxon>Candidatus Brocadiaceae</taxon>
        <taxon>Candidatus Brocadia</taxon>
    </lineage>
</organism>
<comment type="caution">
    <text evidence="1">The sequence shown here is derived from an EMBL/GenBank/DDBJ whole genome shotgun (WGS) entry which is preliminary data.</text>
</comment>
<name>A0A1V6M0D5_9BACT</name>
<proteinExistence type="predicted"/>
<dbReference type="Proteomes" id="UP000242219">
    <property type="component" value="Unassembled WGS sequence"/>
</dbReference>
<gene>
    <name evidence="1" type="ORF">BIY37_06705</name>
</gene>
<protein>
    <submittedName>
        <fullName evidence="1">Uncharacterized protein</fullName>
    </submittedName>
</protein>
<reference evidence="1 2" key="1">
    <citation type="journal article" date="2016" name="Genome Announc.">
        <title>Draft Genome Sequence of the Anaerobic Ammonium-Oxidizing Bacterium 'Candidatus Brocadia sp. 40'.</title>
        <authorList>
            <person name="Ali M."/>
            <person name="Haroon M.F."/>
            <person name="Narita Y."/>
            <person name="Zhang L."/>
            <person name="Rangel Shaw D."/>
            <person name="Okabe S."/>
            <person name="Saikaly P.E."/>
        </authorList>
    </citation>
    <scope>NUCLEOTIDE SEQUENCE [LARGE SCALE GENOMIC DNA]</scope>
    <source>
        <strain evidence="1 2">40</strain>
    </source>
</reference>
<evidence type="ECO:0000313" key="1">
    <source>
        <dbReference type="EMBL" id="OQD45806.1"/>
    </source>
</evidence>
<evidence type="ECO:0000313" key="2">
    <source>
        <dbReference type="Proteomes" id="UP000242219"/>
    </source>
</evidence>
<accession>A0A1V6M0D5</accession>
<sequence length="60" mass="6978">MDIPRKVIELVYQEGYGMGWLSYETVVKKLPENSIALHAIEHLDFKGALQKTQERTYILL</sequence>
<dbReference type="AlphaFoldDB" id="A0A1V6M0D5"/>